<evidence type="ECO:0000313" key="4">
    <source>
        <dbReference type="Proteomes" id="UP000284702"/>
    </source>
</evidence>
<feature type="region of interest" description="Disordered" evidence="2">
    <location>
        <begin position="717"/>
        <end position="749"/>
    </location>
</feature>
<evidence type="ECO:0000256" key="2">
    <source>
        <dbReference type="SAM" id="MobiDB-lite"/>
    </source>
</evidence>
<evidence type="ECO:0000256" key="1">
    <source>
        <dbReference type="SAM" id="Coils"/>
    </source>
</evidence>
<protein>
    <submittedName>
        <fullName evidence="3">Uncharacterized protein</fullName>
    </submittedName>
</protein>
<gene>
    <name evidence="3" type="ORF">B5M09_009345</name>
</gene>
<keyword evidence="1" id="KW-0175">Coiled coil</keyword>
<proteinExistence type="predicted"/>
<dbReference type="VEuPathDB" id="FungiDB:H257_00894"/>
<evidence type="ECO:0000313" key="3">
    <source>
        <dbReference type="EMBL" id="RQM21905.1"/>
    </source>
</evidence>
<keyword evidence="4" id="KW-1185">Reference proteome</keyword>
<feature type="coiled-coil region" evidence="1">
    <location>
        <begin position="290"/>
        <end position="362"/>
    </location>
</feature>
<dbReference type="VEuPathDB" id="FungiDB:H257_00895"/>
<dbReference type="Proteomes" id="UP000284702">
    <property type="component" value="Unassembled WGS sequence"/>
</dbReference>
<name>A0A3R7YJQ3_APHAT</name>
<dbReference type="EMBL" id="MZMZ02003361">
    <property type="protein sequence ID" value="RQM21905.1"/>
    <property type="molecule type" value="Genomic_DNA"/>
</dbReference>
<comment type="caution">
    <text evidence="3">The sequence shown here is derived from an EMBL/GenBank/DDBJ whole genome shotgun (WGS) entry which is preliminary data.</text>
</comment>
<feature type="region of interest" description="Disordered" evidence="2">
    <location>
        <begin position="1"/>
        <end position="30"/>
    </location>
</feature>
<dbReference type="AlphaFoldDB" id="A0A3R7YJQ3"/>
<reference evidence="3" key="1">
    <citation type="submission" date="2018-07" db="EMBL/GenBank/DDBJ databases">
        <title>Annotation of Aphanomyces astaci genome assembly.</title>
        <authorList>
            <person name="Studholme D.J."/>
        </authorList>
    </citation>
    <scope>NUCLEOTIDE SEQUENCE [LARGE SCALE GENOMIC DNA]</scope>
    <source>
        <strain evidence="3">Pc</strain>
    </source>
</reference>
<accession>A0A3R7YJQ3</accession>
<sequence length="935" mass="105488">MHSPTEGSGGCRPHKIAITKGNGMSSDSSNLPPILSETSKLFVASTKATKYKDKLHCLTARDRPKPELVMHRTKPEVFAPFMTQSLNHAQHEQLKEVLHAFENDTTHHCLRPVDRLYWYFGLLGQLASHVSPIQALLRQVHNVLCDAVYDSSHLQHPQATRGKEYAHLAHQVEYDHIDADLEQLQAQLKVEKLLEKAKKSQDKMEVGYAVIEFQWRKPKHTCVQEELAQHADVLRRDEDLYEHLVGDEAALDRKASLHRLQLVEAKSMLESVADKALAMRDGFQDTMCILHDKEREEKRANEAAQTLQELQRGNVKEMTPPPKLGVEHAKLVDESASLSRDIERLEAQLDADQKVVMDKRTELEVAEADFADITANSADLQRTHTPRPKWECVFKGLPEVAYVDPALQGPPKTADKVRHKKRPPLGRTQVFVKEMCHWLQRIQGDCGMSLQLARLSTLQTQMELLARRQKKQISTIPGGIGGLPSLVTVAKTVAAATKLLGAATAFPSDSSPLSPSMAPKDFITALGTTPENDVMATLHNFFPMKTPLQLKSIERELLRETKSKDKSVQGTAGEALVAIDDLLPTKLKKSSRGYFVKILRTQHFKEIQDYLALLDRQTLIPAGAWKSNKSKPFVPTRLRYQSVVMQTMQALLAVSNTKQWPESIVTDPDILSLDVNGEYVVCKICSEMDKAREGSRIVRMNGPYRTAAWDRHKVRNMAHRKPGDPPLPLLPSSGIKRRKKRADGTEADEDAPIAKSISRKKKLKTELNSTLSVDLVGTCPGAIPFDKATLVQRHLRAFQMFYIPSPVFSIHYDDVKKWFQVHSRYCAKELVLNRRPDRGQACEACYQLFTDRQRLMWKRVTNTEGLLATIEALRSTNHSDIDANVISKFLQTKSSLYNTRGLALRKAAKLAVEYIIERRRLIEDIDLLVIPLAHN</sequence>
<organism evidence="3 4">
    <name type="scientific">Aphanomyces astaci</name>
    <name type="common">Crayfish plague agent</name>
    <dbReference type="NCBI Taxonomy" id="112090"/>
    <lineage>
        <taxon>Eukaryota</taxon>
        <taxon>Sar</taxon>
        <taxon>Stramenopiles</taxon>
        <taxon>Oomycota</taxon>
        <taxon>Saprolegniomycetes</taxon>
        <taxon>Saprolegniales</taxon>
        <taxon>Verrucalvaceae</taxon>
        <taxon>Aphanomyces</taxon>
    </lineage>
</organism>